<evidence type="ECO:0000256" key="3">
    <source>
        <dbReference type="ARBA" id="ARBA00023237"/>
    </source>
</evidence>
<dbReference type="InterPro" id="IPR006665">
    <property type="entry name" value="OmpA-like"/>
</dbReference>
<dbReference type="PRINTS" id="PR01021">
    <property type="entry name" value="OMPADOMAIN"/>
</dbReference>
<dbReference type="PANTHER" id="PTHR30329:SF21">
    <property type="entry name" value="LIPOPROTEIN YIAD-RELATED"/>
    <property type="match status" value="1"/>
</dbReference>
<dbReference type="SUPFAM" id="SSF103088">
    <property type="entry name" value="OmpA-like"/>
    <property type="match status" value="1"/>
</dbReference>
<keyword evidence="3" id="KW-0998">Cell outer membrane</keyword>
<dbReference type="Proteomes" id="UP000290975">
    <property type="component" value="Unassembled WGS sequence"/>
</dbReference>
<keyword evidence="2 4" id="KW-0472">Membrane</keyword>
<proteinExistence type="predicted"/>
<dbReference type="GO" id="GO:0009279">
    <property type="term" value="C:cell outer membrane"/>
    <property type="evidence" value="ECO:0007669"/>
    <property type="project" value="UniProtKB-SubCell"/>
</dbReference>
<dbReference type="RefSeq" id="WP_165418764.1">
    <property type="nucleotide sequence ID" value="NZ_BBQY01000019.1"/>
</dbReference>
<comment type="subcellular location">
    <subcellularLocation>
        <location evidence="1">Cell outer membrane</location>
    </subcellularLocation>
</comment>
<keyword evidence="7" id="KW-0449">Lipoprotein</keyword>
<dbReference type="PANTHER" id="PTHR30329">
    <property type="entry name" value="STATOR ELEMENT OF FLAGELLAR MOTOR COMPLEX"/>
    <property type="match status" value="1"/>
</dbReference>
<evidence type="ECO:0000256" key="4">
    <source>
        <dbReference type="PROSITE-ProRule" id="PRU00473"/>
    </source>
</evidence>
<evidence type="ECO:0000256" key="1">
    <source>
        <dbReference type="ARBA" id="ARBA00004442"/>
    </source>
</evidence>
<keyword evidence="8" id="KW-1185">Reference proteome</keyword>
<dbReference type="InterPro" id="IPR036737">
    <property type="entry name" value="OmpA-like_sf"/>
</dbReference>
<dbReference type="Gene3D" id="3.30.1330.60">
    <property type="entry name" value="OmpA-like domain"/>
    <property type="match status" value="1"/>
</dbReference>
<comment type="caution">
    <text evidence="7">The sequence shown here is derived from an EMBL/GenBank/DDBJ whole genome shotgun (WGS) entry which is preliminary data.</text>
</comment>
<sequence>MACLALCGALAACQRPTQPLLPPPLFELQGPPPEPLATRENNLPAQEIRDVETPATIEDFERYAGTIRILFARGSAELTPIARAILDRQAEWLRAHPEVRASLQGHADELAPREQQFALGEKRAATMKFYLTARGVAPQRLFVTSFGREHPIATGSGEASQSQNRRGETVLLGLPGGLSRP</sequence>
<gene>
    <name evidence="7" type="ORF">MBESOW_P2814</name>
</gene>
<dbReference type="PROSITE" id="PS51123">
    <property type="entry name" value="OMPA_2"/>
    <property type="match status" value="1"/>
</dbReference>
<evidence type="ECO:0000256" key="5">
    <source>
        <dbReference type="SAM" id="MobiDB-lite"/>
    </source>
</evidence>
<evidence type="ECO:0000313" key="8">
    <source>
        <dbReference type="Proteomes" id="UP000290975"/>
    </source>
</evidence>
<evidence type="ECO:0000256" key="2">
    <source>
        <dbReference type="ARBA" id="ARBA00023136"/>
    </source>
</evidence>
<organism evidence="7 8">
    <name type="scientific">Sphingobium xenophagum</name>
    <dbReference type="NCBI Taxonomy" id="121428"/>
    <lineage>
        <taxon>Bacteria</taxon>
        <taxon>Pseudomonadati</taxon>
        <taxon>Pseudomonadota</taxon>
        <taxon>Alphaproteobacteria</taxon>
        <taxon>Sphingomonadales</taxon>
        <taxon>Sphingomonadaceae</taxon>
        <taxon>Sphingobium</taxon>
    </lineage>
</organism>
<feature type="region of interest" description="Disordered" evidence="5">
    <location>
        <begin position="152"/>
        <end position="181"/>
    </location>
</feature>
<protein>
    <submittedName>
        <fullName evidence="7">Peptidoglycan-associated lipoprotein</fullName>
    </submittedName>
</protein>
<evidence type="ECO:0000313" key="7">
    <source>
        <dbReference type="EMBL" id="GBH31557.1"/>
    </source>
</evidence>
<feature type="domain" description="OmpA-like" evidence="6">
    <location>
        <begin position="58"/>
        <end position="175"/>
    </location>
</feature>
<dbReference type="CDD" id="cd07185">
    <property type="entry name" value="OmpA_C-like"/>
    <property type="match status" value="1"/>
</dbReference>
<dbReference type="AlphaFoldDB" id="A0A401J4H5"/>
<dbReference type="Pfam" id="PF00691">
    <property type="entry name" value="OmpA"/>
    <property type="match status" value="1"/>
</dbReference>
<dbReference type="InterPro" id="IPR050330">
    <property type="entry name" value="Bact_OuterMem_StrucFunc"/>
</dbReference>
<evidence type="ECO:0000259" key="6">
    <source>
        <dbReference type="PROSITE" id="PS51123"/>
    </source>
</evidence>
<name>A0A401J4H5_SPHXE</name>
<dbReference type="EMBL" id="BBQY01000019">
    <property type="protein sequence ID" value="GBH31557.1"/>
    <property type="molecule type" value="Genomic_DNA"/>
</dbReference>
<reference evidence="7 8" key="1">
    <citation type="submission" date="2014-12" db="EMBL/GenBank/DDBJ databases">
        <title>Whole genome sequencing of Sphingobium xenophagum OW59.</title>
        <authorList>
            <person name="Ohta Y."/>
            <person name="Nishi S."/>
            <person name="Hatada Y."/>
        </authorList>
    </citation>
    <scope>NUCLEOTIDE SEQUENCE [LARGE SCALE GENOMIC DNA]</scope>
    <source>
        <strain evidence="7 8">OW59</strain>
    </source>
</reference>
<dbReference type="InterPro" id="IPR006664">
    <property type="entry name" value="OMP_bac"/>
</dbReference>
<accession>A0A401J4H5</accession>